<dbReference type="RefSeq" id="XP_029227562.1">
    <property type="nucleotide sequence ID" value="XM_029372344.1"/>
</dbReference>
<dbReference type="GeneID" id="40319057"/>
<dbReference type="Proteomes" id="UP000284403">
    <property type="component" value="Unassembled WGS sequence"/>
</dbReference>
<name>A0A3R7LJG9_9TRYP</name>
<evidence type="ECO:0000256" key="1">
    <source>
        <dbReference type="SAM" id="MobiDB-lite"/>
    </source>
</evidence>
<comment type="caution">
    <text evidence="2">The sequence shown here is derived from an EMBL/GenBank/DDBJ whole genome shotgun (WGS) entry which is preliminary data.</text>
</comment>
<accession>A0A3R7LJG9</accession>
<dbReference type="EMBL" id="MKKU01000319">
    <property type="protein sequence ID" value="RNF15690.1"/>
    <property type="molecule type" value="Genomic_DNA"/>
</dbReference>
<protein>
    <submittedName>
        <fullName evidence="2">Uncharacterized protein</fullName>
    </submittedName>
</protein>
<feature type="region of interest" description="Disordered" evidence="1">
    <location>
        <begin position="534"/>
        <end position="555"/>
    </location>
</feature>
<dbReference type="OrthoDB" id="251727at2759"/>
<organism evidence="2 3">
    <name type="scientific">Trypanosoma conorhini</name>
    <dbReference type="NCBI Taxonomy" id="83891"/>
    <lineage>
        <taxon>Eukaryota</taxon>
        <taxon>Discoba</taxon>
        <taxon>Euglenozoa</taxon>
        <taxon>Kinetoplastea</taxon>
        <taxon>Metakinetoplastina</taxon>
        <taxon>Trypanosomatida</taxon>
        <taxon>Trypanosomatidae</taxon>
        <taxon>Trypanosoma</taxon>
    </lineage>
</organism>
<proteinExistence type="predicted"/>
<reference evidence="2 3" key="1">
    <citation type="journal article" date="2018" name="BMC Genomics">
        <title>Genomic comparison of Trypanosoma conorhini and Trypanosoma rangeli to Trypanosoma cruzi strains of high and low virulence.</title>
        <authorList>
            <person name="Bradwell K.R."/>
            <person name="Koparde V.N."/>
            <person name="Matveyev A.V."/>
            <person name="Serrano M.G."/>
            <person name="Alves J.M."/>
            <person name="Parikh H."/>
            <person name="Huang B."/>
            <person name="Lee V."/>
            <person name="Espinosa-Alvarez O."/>
            <person name="Ortiz P.A."/>
            <person name="Costa-Martins A.G."/>
            <person name="Teixeira M.M."/>
            <person name="Buck G.A."/>
        </authorList>
    </citation>
    <scope>NUCLEOTIDE SEQUENCE [LARGE SCALE GENOMIC DNA]</scope>
    <source>
        <strain evidence="2 3">025E</strain>
    </source>
</reference>
<evidence type="ECO:0000313" key="3">
    <source>
        <dbReference type="Proteomes" id="UP000284403"/>
    </source>
</evidence>
<keyword evidence="3" id="KW-1185">Reference proteome</keyword>
<dbReference type="AlphaFoldDB" id="A0A3R7LJG9"/>
<gene>
    <name evidence="2" type="ORF">Tco025E_05446</name>
</gene>
<sequence>MHSPQGASLVAEVVAHGLRCLLLAIGRQSLEAVQQSAEAVVEAVTQACHEHCGGTRLSAREGIALLRLLVPAALNSVFVFLQRLHASPNFGAVERCLSTTLINFLFCAITLLRLVGSDLLLLRAKQERRSTGDAAPPLSSSEVVQLLRAHAELQEELDTTLSSHFSLIVHNAEHQLWQLEAAAAASSAETSGIPQLHAVPQTTLFLQPADGWIWLLAEATTSGAVALSPTSALNSTARTTPSWLSHAFLAMDPQDASEAAFAQKFVDVVLSVYALLLKRWMTCLPGLAEALQRWGNADATPFFDLTIPFSMRHWEEGNRSDLIILAEICVVLQDLVRSVPLFFVGTQPLLKLQRVLSQLSVVRLFFAVQRPFGAPSVADGLSVELSRLIEAASERIFLHLDRTRCALLPHESSLPHLQLAFFDQSSYIFERHSGEDTAPLALVRPPPLCAALNFASMVRCVGSSGFVDGVGARDGPLGISEDAAAARRSASLAQSIVLALEDVFFCLCAFGCLVEETPSLHLFFESVSQALRGELEGSPTSTPPPARAGTGAPLKPARRGFSRVLTEESVNAVEEVVSLYAAGTQSTRGVASGEGALPRHRRYWLLAVSHLRMADFESQAAMVFGVGSSPAADHSTAFFASAPLESRAWLRLNDDEFFCAGDDSPVWRFLSKQRELKTNSHRRSSFSSTVRERLVAASMQFLLLALREATLFEEATAHAKTDHPGDCSVVLPSAAAALHLCGEVSQSSAYATAFTRFLLMLEYIPAATVVKFSEVCCRTISVLRSTAAVRASAHGMVTEADVLAAHSYQLSLLLFTA</sequence>
<evidence type="ECO:0000313" key="2">
    <source>
        <dbReference type="EMBL" id="RNF15690.1"/>
    </source>
</evidence>